<evidence type="ECO:0008006" key="3">
    <source>
        <dbReference type="Google" id="ProtNLM"/>
    </source>
</evidence>
<proteinExistence type="predicted"/>
<evidence type="ECO:0000313" key="1">
    <source>
        <dbReference type="EMBL" id="KHJ85975.1"/>
    </source>
</evidence>
<dbReference type="EMBL" id="KN561963">
    <property type="protein sequence ID" value="KHJ85975.1"/>
    <property type="molecule type" value="Genomic_DNA"/>
</dbReference>
<sequence>ELPYRIRSVKSAKTREETHCKQDFYTTIIRFLFQLLEDLNLAHLEFYLDPDKLPHIMERLKSELDSKASSKKGLHRYSSKSLTVRADLFGTEPMATILRFLIPRQELMLIRYSSLSSVGFANSELFDLEEIQKVKKLSVLMNSDLRDDQLIKIRGEELQLSSRRLTSGPVNELVQQWLAGQRKIKKVTINTEGCNPMVKEEVFNGLAAVKRDLHYRIEGVQGTLIATFYPYRVYFGEPEC</sequence>
<protein>
    <recommendedName>
        <fullName evidence="3">F-box associated domain-containing protein</fullName>
    </recommendedName>
</protein>
<dbReference type="Proteomes" id="UP000053660">
    <property type="component" value="Unassembled WGS sequence"/>
</dbReference>
<organism evidence="1 2">
    <name type="scientific">Oesophagostomum dentatum</name>
    <name type="common">Nodular worm</name>
    <dbReference type="NCBI Taxonomy" id="61180"/>
    <lineage>
        <taxon>Eukaryota</taxon>
        <taxon>Metazoa</taxon>
        <taxon>Ecdysozoa</taxon>
        <taxon>Nematoda</taxon>
        <taxon>Chromadorea</taxon>
        <taxon>Rhabditida</taxon>
        <taxon>Rhabditina</taxon>
        <taxon>Rhabditomorpha</taxon>
        <taxon>Strongyloidea</taxon>
        <taxon>Strongylidae</taxon>
        <taxon>Oesophagostomum</taxon>
    </lineage>
</organism>
<dbReference type="AlphaFoldDB" id="A0A0B1SRX7"/>
<name>A0A0B1SRX7_OESDE</name>
<reference evidence="1 2" key="1">
    <citation type="submission" date="2014-03" db="EMBL/GenBank/DDBJ databases">
        <title>Draft genome of the hookworm Oesophagostomum dentatum.</title>
        <authorList>
            <person name="Mitreva M."/>
        </authorList>
    </citation>
    <scope>NUCLEOTIDE SEQUENCE [LARGE SCALE GENOMIC DNA]</scope>
    <source>
        <strain evidence="1 2">OD-Hann</strain>
    </source>
</reference>
<feature type="non-terminal residue" evidence="1">
    <location>
        <position position="1"/>
    </location>
</feature>
<accession>A0A0B1SRX7</accession>
<keyword evidence="2" id="KW-1185">Reference proteome</keyword>
<evidence type="ECO:0000313" key="2">
    <source>
        <dbReference type="Proteomes" id="UP000053660"/>
    </source>
</evidence>
<gene>
    <name evidence="1" type="ORF">OESDEN_14287</name>
</gene>